<accession>A0ACC0WL01</accession>
<dbReference type="Proteomes" id="UP001163321">
    <property type="component" value="Chromosome 12"/>
</dbReference>
<evidence type="ECO:0000313" key="2">
    <source>
        <dbReference type="Proteomes" id="UP001163321"/>
    </source>
</evidence>
<sequence>MVNPSIVTEIYSNASDVDATKYNSNEPTQARRAYRLHFIGAEKLHCVWQDGTGAIDEEAVARVKIIPQLLLLSLQKGPHSGYLSVEIELG</sequence>
<reference evidence="1 2" key="1">
    <citation type="journal article" date="2022" name="bioRxiv">
        <title>The genome of the oomycete Peronosclerospora sorghi, a cosmopolitan pathogen of maize and sorghum, is inflated with dispersed pseudogenes.</title>
        <authorList>
            <person name="Fletcher K."/>
            <person name="Martin F."/>
            <person name="Isakeit T."/>
            <person name="Cavanaugh K."/>
            <person name="Magill C."/>
            <person name="Michelmore R."/>
        </authorList>
    </citation>
    <scope>NUCLEOTIDE SEQUENCE [LARGE SCALE GENOMIC DNA]</scope>
    <source>
        <strain evidence="1">P6</strain>
    </source>
</reference>
<evidence type="ECO:0000313" key="1">
    <source>
        <dbReference type="EMBL" id="KAI9918763.1"/>
    </source>
</evidence>
<dbReference type="EMBL" id="CM047591">
    <property type="protein sequence ID" value="KAI9918763.1"/>
    <property type="molecule type" value="Genomic_DNA"/>
</dbReference>
<organism evidence="1 2">
    <name type="scientific">Peronosclerospora sorghi</name>
    <dbReference type="NCBI Taxonomy" id="230839"/>
    <lineage>
        <taxon>Eukaryota</taxon>
        <taxon>Sar</taxon>
        <taxon>Stramenopiles</taxon>
        <taxon>Oomycota</taxon>
        <taxon>Peronosporomycetes</taxon>
        <taxon>Peronosporales</taxon>
        <taxon>Peronosporaceae</taxon>
        <taxon>Peronosclerospora</taxon>
    </lineage>
</organism>
<proteinExistence type="predicted"/>
<gene>
    <name evidence="1" type="ORF">PsorP6_012193</name>
</gene>
<keyword evidence="2" id="KW-1185">Reference proteome</keyword>
<name>A0ACC0WL01_9STRA</name>
<comment type="caution">
    <text evidence="1">The sequence shown here is derived from an EMBL/GenBank/DDBJ whole genome shotgun (WGS) entry which is preliminary data.</text>
</comment>
<protein>
    <submittedName>
        <fullName evidence="1">Uncharacterized protein</fullName>
    </submittedName>
</protein>